<gene>
    <name evidence="12" type="primary">cas3</name>
    <name evidence="12" type="ORF">EYB31_06605</name>
</gene>
<dbReference type="GO" id="GO:0051607">
    <property type="term" value="P:defense response to virus"/>
    <property type="evidence" value="ECO:0007669"/>
    <property type="project" value="UniProtKB-KW"/>
</dbReference>
<dbReference type="NCBIfam" id="TIGR01596">
    <property type="entry name" value="cas3_HD"/>
    <property type="match status" value="1"/>
</dbReference>
<dbReference type="Proteomes" id="UP000293142">
    <property type="component" value="Unassembled WGS sequence"/>
</dbReference>
<dbReference type="CDD" id="cd09641">
    <property type="entry name" value="Cas3''_I"/>
    <property type="match status" value="1"/>
</dbReference>
<dbReference type="GO" id="GO:0004518">
    <property type="term" value="F:nuclease activity"/>
    <property type="evidence" value="ECO:0007669"/>
    <property type="project" value="UniProtKB-KW"/>
</dbReference>
<dbReference type="RefSeq" id="WP_131012509.1">
    <property type="nucleotide sequence ID" value="NZ_SIRE01000005.1"/>
</dbReference>
<feature type="domain" description="Helicase ATP-binding" evidence="10">
    <location>
        <begin position="234"/>
        <end position="417"/>
    </location>
</feature>
<comment type="similarity">
    <text evidence="1">In the N-terminal section; belongs to the CRISPR-associated nuclease Cas3-HD family.</text>
</comment>
<dbReference type="SUPFAM" id="SSF52540">
    <property type="entry name" value="P-loop containing nucleoside triphosphate hydrolases"/>
    <property type="match status" value="1"/>
</dbReference>
<dbReference type="Pfam" id="PF22590">
    <property type="entry name" value="Cas3-like_C_2"/>
    <property type="match status" value="1"/>
</dbReference>
<dbReference type="GO" id="GO:0004386">
    <property type="term" value="F:helicase activity"/>
    <property type="evidence" value="ECO:0007669"/>
    <property type="project" value="UniProtKB-KW"/>
</dbReference>
<evidence type="ECO:0000256" key="3">
    <source>
        <dbReference type="ARBA" id="ARBA00022722"/>
    </source>
</evidence>
<evidence type="ECO:0000259" key="11">
    <source>
        <dbReference type="PROSITE" id="PS51643"/>
    </source>
</evidence>
<comment type="similarity">
    <text evidence="2">In the central section; belongs to the CRISPR-associated helicase Cas3 family.</text>
</comment>
<organism evidence="12 13">
    <name type="scientific">Paenibacillus thalictri</name>
    <dbReference type="NCBI Taxonomy" id="2527873"/>
    <lineage>
        <taxon>Bacteria</taxon>
        <taxon>Bacillati</taxon>
        <taxon>Bacillota</taxon>
        <taxon>Bacilli</taxon>
        <taxon>Bacillales</taxon>
        <taxon>Paenibacillaceae</taxon>
        <taxon>Paenibacillus</taxon>
    </lineage>
</organism>
<name>A0A4Q9DT51_9BACL</name>
<feature type="domain" description="HD Cas3-type" evidence="11">
    <location>
        <begin position="17"/>
        <end position="178"/>
    </location>
</feature>
<dbReference type="InterPro" id="IPR054712">
    <property type="entry name" value="Cas3-like_dom"/>
</dbReference>
<evidence type="ECO:0000313" key="12">
    <source>
        <dbReference type="EMBL" id="TBL80093.1"/>
    </source>
</evidence>
<accession>A0A4Q9DT51</accession>
<evidence type="ECO:0000256" key="4">
    <source>
        <dbReference type="ARBA" id="ARBA00022723"/>
    </source>
</evidence>
<dbReference type="InterPro" id="IPR011545">
    <property type="entry name" value="DEAD/DEAH_box_helicase_dom"/>
</dbReference>
<evidence type="ECO:0000256" key="1">
    <source>
        <dbReference type="ARBA" id="ARBA00006847"/>
    </source>
</evidence>
<keyword evidence="9" id="KW-0051">Antiviral defense</keyword>
<keyword evidence="5" id="KW-0547">Nucleotide-binding</keyword>
<evidence type="ECO:0000313" key="13">
    <source>
        <dbReference type="Proteomes" id="UP000293142"/>
    </source>
</evidence>
<dbReference type="GO" id="GO:0005524">
    <property type="term" value="F:ATP binding"/>
    <property type="evidence" value="ECO:0007669"/>
    <property type="project" value="UniProtKB-KW"/>
</dbReference>
<dbReference type="OrthoDB" id="9810236at2"/>
<dbReference type="NCBIfam" id="TIGR01587">
    <property type="entry name" value="cas3_core"/>
    <property type="match status" value="1"/>
</dbReference>
<dbReference type="CDD" id="cd17930">
    <property type="entry name" value="DEXHc_cas3"/>
    <property type="match status" value="1"/>
</dbReference>
<evidence type="ECO:0000256" key="7">
    <source>
        <dbReference type="ARBA" id="ARBA00022806"/>
    </source>
</evidence>
<sequence length="728" mass="82182">MKYAHSQRDPLTGQLLPKEKWHTLPKHLHDTAENATKHAEYFQNGSIGEILGYIHDYGKNSPEFQQRLEGSNKRVDHKTAGALLVNQHYPYPYGLAMAYAIYGHHGGLPNHISRGPLIGLEEVLRKNKFSIIDKEQPVLPRLVVSTAIQQLEKGSNPGITSSLWIRMLYSSLIDADYLDAERYFQPDKAALRNQFPSIEQLQTLFQPTIQELLSKPLHNHVFEARRNVLLSCLRAAEGPRGFYTLTAPTGSGKTFASLAFALEHAVQHHMRRVIVALPFTSIIEQTADVYRGVLGQNSILEHHSNVVFHQDKETEFDPRQLASENWEASLIVTTNVQLFESLFSAKPSKARKLHQLAGSVIILDEAQALPSGLLLPSLAALQCLCADYGVTVLFCTATQPALKPEWFDRIQPPTEIIDDPKSLYRNLKRVDVSNIGKKSAGDLAALLASHQRALCIVNSRKQAQRLYKLLPEKEGIIHLSALMCAEHRSKMIKMIKDMPKDARCIVIATTLVEAGVDFDFPIVYREMAGIESICQAAGRCNREGNLEIGYMYLFEFSDTSARTSWFSDKADLAKLVLRKFPDPLEPDAIHYYFKQFFGFERKKLDQYNILGNLNAGADQYSFQFAEVSRLFKFIKEDTVSVVIPYDRDAVHLLEEAQRSLYPGSFSRKLQRYTVSLYPQELEQLKHTGRLGNIENSLFYLTSLKGGISGEISDLYSEQLGLIIQAEEE</sequence>
<keyword evidence="8" id="KW-0067">ATP-binding</keyword>
<dbReference type="GO" id="GO:0046872">
    <property type="term" value="F:metal ion binding"/>
    <property type="evidence" value="ECO:0007669"/>
    <property type="project" value="UniProtKB-KW"/>
</dbReference>
<dbReference type="PANTHER" id="PTHR24031">
    <property type="entry name" value="RNA HELICASE"/>
    <property type="match status" value="1"/>
</dbReference>
<evidence type="ECO:0000256" key="8">
    <source>
        <dbReference type="ARBA" id="ARBA00022840"/>
    </source>
</evidence>
<dbReference type="GO" id="GO:0003676">
    <property type="term" value="F:nucleic acid binding"/>
    <property type="evidence" value="ECO:0007669"/>
    <property type="project" value="InterPro"/>
</dbReference>
<evidence type="ECO:0000256" key="5">
    <source>
        <dbReference type="ARBA" id="ARBA00022741"/>
    </source>
</evidence>
<keyword evidence="7" id="KW-0347">Helicase</keyword>
<keyword evidence="6" id="KW-0378">Hydrolase</keyword>
<dbReference type="SMART" id="SM00487">
    <property type="entry name" value="DEXDc"/>
    <property type="match status" value="1"/>
</dbReference>
<dbReference type="GO" id="GO:0016787">
    <property type="term" value="F:hydrolase activity"/>
    <property type="evidence" value="ECO:0007669"/>
    <property type="project" value="UniProtKB-KW"/>
</dbReference>
<evidence type="ECO:0000256" key="6">
    <source>
        <dbReference type="ARBA" id="ARBA00022801"/>
    </source>
</evidence>
<dbReference type="PROSITE" id="PS51192">
    <property type="entry name" value="HELICASE_ATP_BIND_1"/>
    <property type="match status" value="1"/>
</dbReference>
<reference evidence="12 13" key="1">
    <citation type="submission" date="2019-02" db="EMBL/GenBank/DDBJ databases">
        <title>Paenibacillus sp. nov., isolated from surface-sterilized tissue of Thalictrum simplex L.</title>
        <authorList>
            <person name="Tuo L."/>
        </authorList>
    </citation>
    <scope>NUCLEOTIDE SEQUENCE [LARGE SCALE GENOMIC DNA]</scope>
    <source>
        <strain evidence="12 13">N2SHLJ1</strain>
    </source>
</reference>
<keyword evidence="4" id="KW-0479">Metal-binding</keyword>
<evidence type="ECO:0000259" key="10">
    <source>
        <dbReference type="PROSITE" id="PS51192"/>
    </source>
</evidence>
<dbReference type="Gene3D" id="1.10.3210.30">
    <property type="match status" value="1"/>
</dbReference>
<dbReference type="Gene3D" id="3.40.50.300">
    <property type="entry name" value="P-loop containing nucleotide triphosphate hydrolases"/>
    <property type="match status" value="2"/>
</dbReference>
<evidence type="ECO:0000256" key="2">
    <source>
        <dbReference type="ARBA" id="ARBA00009046"/>
    </source>
</evidence>
<dbReference type="InterPro" id="IPR014001">
    <property type="entry name" value="Helicase_ATP-bd"/>
</dbReference>
<proteinExistence type="inferred from homology"/>
<comment type="caution">
    <text evidence="12">The sequence shown here is derived from an EMBL/GenBank/DDBJ whole genome shotgun (WGS) entry which is preliminary data.</text>
</comment>
<protein>
    <submittedName>
        <fullName evidence="12">CRISPR-associated helicase Cas3</fullName>
    </submittedName>
</protein>
<keyword evidence="3" id="KW-0540">Nuclease</keyword>
<dbReference type="InterPro" id="IPR027417">
    <property type="entry name" value="P-loop_NTPase"/>
</dbReference>
<dbReference type="InterPro" id="IPR038257">
    <property type="entry name" value="CRISPR-assoc_Cas3_HD_sf"/>
</dbReference>
<dbReference type="InterPro" id="IPR006483">
    <property type="entry name" value="CRISPR-assoc_Cas3_HD"/>
</dbReference>
<dbReference type="PROSITE" id="PS51643">
    <property type="entry name" value="HD_CAS3"/>
    <property type="match status" value="1"/>
</dbReference>
<keyword evidence="13" id="KW-1185">Reference proteome</keyword>
<dbReference type="Pfam" id="PF00270">
    <property type="entry name" value="DEAD"/>
    <property type="match status" value="1"/>
</dbReference>
<dbReference type="AlphaFoldDB" id="A0A4Q9DT51"/>
<dbReference type="InterPro" id="IPR006474">
    <property type="entry name" value="Helicase_Cas3_CRISPR-ass_core"/>
</dbReference>
<dbReference type="EMBL" id="SIRE01000005">
    <property type="protein sequence ID" value="TBL80093.1"/>
    <property type="molecule type" value="Genomic_DNA"/>
</dbReference>
<evidence type="ECO:0000256" key="9">
    <source>
        <dbReference type="ARBA" id="ARBA00023118"/>
    </source>
</evidence>